<evidence type="ECO:0000313" key="1">
    <source>
        <dbReference type="EMBL" id="ADJ19503.1"/>
    </source>
</evidence>
<evidence type="ECO:0000313" key="2">
    <source>
        <dbReference type="Proteomes" id="UP000000330"/>
    </source>
</evidence>
<proteinExistence type="predicted"/>
<keyword evidence="2" id="KW-1185">Reference proteome</keyword>
<gene>
    <name evidence="1" type="primary">uvsY.-2</name>
    <name evidence="1" type="ORF">Acj133p188</name>
</gene>
<sequence length="55" mass="6013">MQQTICTVCKTPIDEALVVETEHGPVHPGVCLNHVQDIPVTENTASVLQETELLM</sequence>
<dbReference type="Proteomes" id="UP000000330">
    <property type="component" value="Segment"/>
</dbReference>
<dbReference type="Pfam" id="PF10886">
    <property type="entry name" value="DUF2685"/>
    <property type="match status" value="1"/>
</dbReference>
<accession>D9I6C2</accession>
<reference evidence="1 2" key="1">
    <citation type="journal article" date="2010" name="Virol. J.">
        <title>Genomes of the T4-related bacteriophages as windows on microbial genome evolution.</title>
        <authorList>
            <person name="Petrov V.M."/>
            <person name="Ratnayaka S."/>
            <person name="Nolan J.M."/>
            <person name="Miller E.S."/>
            <person name="Karam J.D."/>
        </authorList>
    </citation>
    <scope>NUCLEOTIDE SEQUENCE [LARGE SCALE GENOMIC DNA]</scope>
    <source>
        <strain evidence="1">Acj133</strain>
    </source>
</reference>
<dbReference type="RefSeq" id="YP_004300769.1">
    <property type="nucleotide sequence ID" value="NC_015250.1"/>
</dbReference>
<dbReference type="KEGG" id="vg:10323175"/>
<dbReference type="GeneID" id="10323175"/>
<organism evidence="1 2">
    <name type="scientific">Acinetobacter phage 133</name>
    <dbReference type="NCBI Taxonomy" id="2919552"/>
    <lineage>
        <taxon>Viruses</taxon>
        <taxon>Duplodnaviria</taxon>
        <taxon>Heunggongvirae</taxon>
        <taxon>Uroviricota</taxon>
        <taxon>Caudoviricetes</taxon>
        <taxon>Pantevenvirales</taxon>
        <taxon>Straboviridae</taxon>
        <taxon>Tevenvirinae</taxon>
        <taxon>Centumtrigintavirus</taxon>
        <taxon>Centumtrigintavirus cv133</taxon>
        <taxon>Acinetobacter virus 133</taxon>
    </lineage>
</organism>
<dbReference type="EMBL" id="HM114315">
    <property type="protein sequence ID" value="ADJ19503.1"/>
    <property type="molecule type" value="Genomic_DNA"/>
</dbReference>
<dbReference type="InterPro" id="IPR024362">
    <property type="entry name" value="DUF2685"/>
</dbReference>
<protein>
    <submittedName>
        <fullName evidence="1">Uncharacterized protein uvsY.-2</fullName>
    </submittedName>
</protein>
<name>D9I6C2_9CAUD</name>